<comment type="caution">
    <text evidence="1">The sequence shown here is derived from an EMBL/GenBank/DDBJ whole genome shotgun (WGS) entry which is preliminary data.</text>
</comment>
<proteinExistence type="predicted"/>
<sequence length="108" mass="12115">MPHRVSALERRSRQFQYELPKQPDLVIKKPESLLKPKGVSTEKTAKAMNEAASKYGLNGEQLGIIIDIFGPDLYEEAVKAVSNMTQGEGKSFEEAIGEMQHLLQIEEK</sequence>
<reference evidence="1 2" key="1">
    <citation type="journal article" date="2016" name="Nat. Commun.">
        <title>Thousands of microbial genomes shed light on interconnected biogeochemical processes in an aquifer system.</title>
        <authorList>
            <person name="Anantharaman K."/>
            <person name="Brown C.T."/>
            <person name="Hug L.A."/>
            <person name="Sharon I."/>
            <person name="Castelle C.J."/>
            <person name="Probst A.J."/>
            <person name="Thomas B.C."/>
            <person name="Singh A."/>
            <person name="Wilkins M.J."/>
            <person name="Karaoz U."/>
            <person name="Brodie E.L."/>
            <person name="Williams K.H."/>
            <person name="Hubbard S.S."/>
            <person name="Banfield J.F."/>
        </authorList>
    </citation>
    <scope>NUCLEOTIDE SEQUENCE [LARGE SCALE GENOMIC DNA]</scope>
</reference>
<dbReference type="AlphaFoldDB" id="A0A1F6AHI5"/>
<dbReference type="Proteomes" id="UP000178759">
    <property type="component" value="Unassembled WGS sequence"/>
</dbReference>
<name>A0A1F6AHI5_9BACT</name>
<evidence type="ECO:0000313" key="2">
    <source>
        <dbReference type="Proteomes" id="UP000178759"/>
    </source>
</evidence>
<dbReference type="EMBL" id="MFJV01000001">
    <property type="protein sequence ID" value="OGG23863.1"/>
    <property type="molecule type" value="Genomic_DNA"/>
</dbReference>
<gene>
    <name evidence="1" type="ORF">A3A79_01515</name>
</gene>
<organism evidence="1 2">
    <name type="scientific">Candidatus Gottesmanbacteria bacterium RIFCSPLOWO2_01_FULL_43_11b</name>
    <dbReference type="NCBI Taxonomy" id="1798392"/>
    <lineage>
        <taxon>Bacteria</taxon>
        <taxon>Candidatus Gottesmaniibacteriota</taxon>
    </lineage>
</organism>
<protein>
    <submittedName>
        <fullName evidence="1">Uncharacterized protein</fullName>
    </submittedName>
</protein>
<evidence type="ECO:0000313" key="1">
    <source>
        <dbReference type="EMBL" id="OGG23863.1"/>
    </source>
</evidence>
<accession>A0A1F6AHI5</accession>